<feature type="transmembrane region" description="Helical" evidence="8">
    <location>
        <begin position="368"/>
        <end position="393"/>
    </location>
</feature>
<keyword evidence="5 8" id="KW-0812">Transmembrane</keyword>
<feature type="transmembrane region" description="Helical" evidence="8">
    <location>
        <begin position="176"/>
        <end position="197"/>
    </location>
</feature>
<dbReference type="Proteomes" id="UP000295063">
    <property type="component" value="Unassembled WGS sequence"/>
</dbReference>
<comment type="similarity">
    <text evidence="2">Belongs to the DcuC/DcuD transporter (TC 2.A.61) family.</text>
</comment>
<feature type="transmembrane region" description="Helical" evidence="8">
    <location>
        <begin position="218"/>
        <end position="237"/>
    </location>
</feature>
<comment type="caution">
    <text evidence="9">The sequence shown here is derived from an EMBL/GenBank/DDBJ whole genome shotgun (WGS) entry which is preliminary data.</text>
</comment>
<dbReference type="PANTHER" id="PTHR42002">
    <property type="entry name" value="ANAEROBIC C4-DICARBOXYLATE TRANSPORTER DCUC-RELATED"/>
    <property type="match status" value="1"/>
</dbReference>
<dbReference type="InterPro" id="IPR004669">
    <property type="entry name" value="C4_dicarb_anaerob_car"/>
</dbReference>
<feature type="transmembrane region" description="Helical" evidence="8">
    <location>
        <begin position="249"/>
        <end position="266"/>
    </location>
</feature>
<keyword evidence="10" id="KW-1185">Reference proteome</keyword>
<evidence type="ECO:0000313" key="10">
    <source>
        <dbReference type="Proteomes" id="UP000295063"/>
    </source>
</evidence>
<accession>A0A4R1Q1K3</accession>
<dbReference type="AlphaFoldDB" id="A0A4R1Q1K3"/>
<keyword evidence="3" id="KW-0813">Transport</keyword>
<dbReference type="GO" id="GO:0005886">
    <property type="term" value="C:plasma membrane"/>
    <property type="evidence" value="ECO:0007669"/>
    <property type="project" value="UniProtKB-SubCell"/>
</dbReference>
<keyword evidence="7 8" id="KW-0472">Membrane</keyword>
<feature type="transmembrane region" description="Helical" evidence="8">
    <location>
        <begin position="136"/>
        <end position="156"/>
    </location>
</feature>
<feature type="transmembrane region" description="Helical" evidence="8">
    <location>
        <begin position="94"/>
        <end position="124"/>
    </location>
</feature>
<dbReference type="EMBL" id="SLUI01000001">
    <property type="protein sequence ID" value="TCL39839.1"/>
    <property type="molecule type" value="Genomic_DNA"/>
</dbReference>
<evidence type="ECO:0000256" key="3">
    <source>
        <dbReference type="ARBA" id="ARBA00022448"/>
    </source>
</evidence>
<dbReference type="OrthoDB" id="1675518at2"/>
<gene>
    <name evidence="9" type="ORF">EV210_10134</name>
</gene>
<dbReference type="Pfam" id="PF03606">
    <property type="entry name" value="DcuC"/>
    <property type="match status" value="1"/>
</dbReference>
<dbReference type="PANTHER" id="PTHR42002:SF2">
    <property type="entry name" value="ANAEROBIC C4-DICARBOXYLATE TRANSPORTER DCUC-RELATED"/>
    <property type="match status" value="1"/>
</dbReference>
<dbReference type="GO" id="GO:0015556">
    <property type="term" value="F:C4-dicarboxylate transmembrane transporter activity"/>
    <property type="evidence" value="ECO:0007669"/>
    <property type="project" value="InterPro"/>
</dbReference>
<evidence type="ECO:0000256" key="5">
    <source>
        <dbReference type="ARBA" id="ARBA00022692"/>
    </source>
</evidence>
<evidence type="ECO:0000256" key="8">
    <source>
        <dbReference type="SAM" id="Phobius"/>
    </source>
</evidence>
<dbReference type="RefSeq" id="WP_132073794.1">
    <property type="nucleotide sequence ID" value="NZ_SLUI01000001.1"/>
</dbReference>
<evidence type="ECO:0000256" key="6">
    <source>
        <dbReference type="ARBA" id="ARBA00022989"/>
    </source>
</evidence>
<proteinExistence type="inferred from homology"/>
<evidence type="ECO:0000256" key="4">
    <source>
        <dbReference type="ARBA" id="ARBA00022475"/>
    </source>
</evidence>
<organism evidence="9 10">
    <name type="scientific">Anaerospora hongkongensis</name>
    <dbReference type="NCBI Taxonomy" id="244830"/>
    <lineage>
        <taxon>Bacteria</taxon>
        <taxon>Bacillati</taxon>
        <taxon>Bacillota</taxon>
        <taxon>Negativicutes</taxon>
        <taxon>Selenomonadales</taxon>
        <taxon>Sporomusaceae</taxon>
        <taxon>Anaerospora</taxon>
    </lineage>
</organism>
<reference evidence="9 10" key="1">
    <citation type="submission" date="2019-03" db="EMBL/GenBank/DDBJ databases">
        <title>Genomic Encyclopedia of Type Strains, Phase IV (KMG-IV): sequencing the most valuable type-strain genomes for metagenomic binning, comparative biology and taxonomic classification.</title>
        <authorList>
            <person name="Goeker M."/>
        </authorList>
    </citation>
    <scope>NUCLEOTIDE SEQUENCE [LARGE SCALE GENOMIC DNA]</scope>
    <source>
        <strain evidence="9 10">DSM 15969</strain>
    </source>
</reference>
<sequence>MLLLIGALIILLTIYLLIKQYETRMVLFCSGLVMAIIAGDPMAAFKAFSHAMQESKIFEPIIAVMGFAMVLKVTECDKHLVHFLARYLKKAGPFLIPGAVLVTFLINISVVSASGCSAAVGAILIPSLMASGVHPAIAGSAVLAGTYGAMFNPGFAPNIVVADVAKSTPMAVVANHAIPLATVGIIGAITLTVVAYLRKENKGYEPDASTINAGQQDFQVNLLKAFVPILPLLILILGNMNFVAAFKQVAISHAMIIGVFAAFLVTRMNPGKVVKEFWHGVGEGFGHIFAIIICSLVFVSGLNAIGVIQAAINLMISNTDIAKLSATFGPFLLAIMCGSGDAAQVAFNKAVTVHAAQFGINGMDMGSMAAIGGALGRTMSPISGAAIICATFAGVNPLELAKRNAPGMIVALVTLMVLLMYK</sequence>
<dbReference type="InterPro" id="IPR018385">
    <property type="entry name" value="C4_dicarb_anaerob_car-like"/>
</dbReference>
<dbReference type="NCBIfam" id="NF037994">
    <property type="entry name" value="DcuC_1"/>
    <property type="match status" value="1"/>
</dbReference>
<feature type="transmembrane region" description="Helical" evidence="8">
    <location>
        <begin position="405"/>
        <end position="421"/>
    </location>
</feature>
<keyword evidence="4" id="KW-1003">Cell membrane</keyword>
<comment type="subcellular location">
    <subcellularLocation>
        <location evidence="1">Cell membrane</location>
        <topology evidence="1">Multi-pass membrane protein</topology>
    </subcellularLocation>
</comment>
<protein>
    <submittedName>
        <fullName evidence="9">DcuC family C4-dicarboxylate transporter</fullName>
    </submittedName>
</protein>
<evidence type="ECO:0000256" key="7">
    <source>
        <dbReference type="ARBA" id="ARBA00023136"/>
    </source>
</evidence>
<feature type="transmembrane region" description="Helical" evidence="8">
    <location>
        <begin position="57"/>
        <end position="74"/>
    </location>
</feature>
<evidence type="ECO:0000256" key="1">
    <source>
        <dbReference type="ARBA" id="ARBA00004651"/>
    </source>
</evidence>
<evidence type="ECO:0000256" key="2">
    <source>
        <dbReference type="ARBA" id="ARBA00005275"/>
    </source>
</evidence>
<feature type="transmembrane region" description="Helical" evidence="8">
    <location>
        <begin position="287"/>
        <end position="312"/>
    </location>
</feature>
<feature type="transmembrane region" description="Helical" evidence="8">
    <location>
        <begin position="26"/>
        <end position="45"/>
    </location>
</feature>
<evidence type="ECO:0000313" key="9">
    <source>
        <dbReference type="EMBL" id="TCL39839.1"/>
    </source>
</evidence>
<name>A0A4R1Q1K3_9FIRM</name>
<keyword evidence="6 8" id="KW-1133">Transmembrane helix</keyword>